<dbReference type="EMBL" id="CP147711">
    <property type="protein sequence ID" value="WXC78663.1"/>
    <property type="molecule type" value="Genomic_DNA"/>
</dbReference>
<evidence type="ECO:0000256" key="1">
    <source>
        <dbReference type="SAM" id="Phobius"/>
    </source>
</evidence>
<reference evidence="2" key="1">
    <citation type="submission" date="2020-06" db="EMBL/GenBank/DDBJ databases">
        <title>Whole Genome Sequence of Bradyrhizobium sp. Strain 1S1.</title>
        <authorList>
            <person name="Bromfield E.S.P."/>
            <person name="Cloutier S."/>
        </authorList>
    </citation>
    <scope>NUCLEOTIDE SEQUENCE [LARGE SCALE GENOMIC DNA]</scope>
    <source>
        <strain evidence="2">1S1</strain>
    </source>
</reference>
<dbReference type="RefSeq" id="WP_166214200.1">
    <property type="nucleotide sequence ID" value="NZ_CP088285.1"/>
</dbReference>
<evidence type="ECO:0000313" key="3">
    <source>
        <dbReference type="EMBL" id="WXC78663.1"/>
    </source>
</evidence>
<keyword evidence="1" id="KW-1133">Transmembrane helix</keyword>
<name>A0A973W7L4_9BRAD</name>
<organism evidence="2">
    <name type="scientific">Bradyrhizobium septentrionale</name>
    <dbReference type="NCBI Taxonomy" id="1404411"/>
    <lineage>
        <taxon>Bacteria</taxon>
        <taxon>Pseudomonadati</taxon>
        <taxon>Pseudomonadota</taxon>
        <taxon>Alphaproteobacteria</taxon>
        <taxon>Hyphomicrobiales</taxon>
        <taxon>Nitrobacteraceae</taxon>
        <taxon>Bradyrhizobium</taxon>
    </lineage>
</organism>
<reference evidence="3" key="2">
    <citation type="journal article" date="2021" name="Int. J. Syst. Evol. Microbiol.">
        <title>Bradyrhizobium septentrionale sp. nov. (sv. septentrionale) and Bradyrhizobium quebecense sp. nov. (sv. septentrionale) associated with legumes native to Canada possess rearranged symbiosis genes and numerous insertion sequences.</title>
        <authorList>
            <person name="Bromfield E.S.P."/>
            <person name="Cloutier S."/>
        </authorList>
    </citation>
    <scope>NUCLEOTIDE SEQUENCE</scope>
    <source>
        <strain evidence="3">5S5</strain>
    </source>
</reference>
<dbReference type="AlphaFoldDB" id="A0A973W7L4"/>
<proteinExistence type="predicted"/>
<gene>
    <name evidence="2" type="ORF">HAP48_038780</name>
    <name evidence="3" type="ORF">WDK88_35650</name>
</gene>
<reference evidence="3" key="3">
    <citation type="submission" date="2024-03" db="EMBL/GenBank/DDBJ databases">
        <authorList>
            <person name="Bromfield E.S.P."/>
            <person name="Cloutier S."/>
        </authorList>
    </citation>
    <scope>NUCLEOTIDE SEQUENCE</scope>
    <source>
        <strain evidence="3">5S5</strain>
    </source>
</reference>
<protein>
    <submittedName>
        <fullName evidence="2">Uncharacterized protein</fullName>
    </submittedName>
</protein>
<feature type="transmembrane region" description="Helical" evidence="1">
    <location>
        <begin position="6"/>
        <end position="30"/>
    </location>
</feature>
<evidence type="ECO:0000313" key="4">
    <source>
        <dbReference type="Proteomes" id="UP001432046"/>
    </source>
</evidence>
<sequence length="116" mass="13076">MDVDLGWGWLVILLGYLFDLRSNAGIVHMLQTVPRFFVDRNRAVFQLSRDSEFSDLSARAEQQGKSFDAPLLDLSPRFPHKRSGKRNSEIANDDTTASLRHLGAGARFARRLSGSR</sequence>
<accession>A0A973W7L4</accession>
<evidence type="ECO:0000313" key="2">
    <source>
        <dbReference type="EMBL" id="NVI48699.1"/>
    </source>
</evidence>
<keyword evidence="1" id="KW-0812">Transmembrane</keyword>
<dbReference type="EMBL" id="JAAOLE020000001">
    <property type="protein sequence ID" value="NVI48699.1"/>
    <property type="molecule type" value="Genomic_DNA"/>
</dbReference>
<keyword evidence="1" id="KW-0472">Membrane</keyword>
<dbReference type="Proteomes" id="UP001432046">
    <property type="component" value="Chromosome"/>
</dbReference>
<keyword evidence="4" id="KW-1185">Reference proteome</keyword>